<proteinExistence type="predicted"/>
<comment type="caution">
    <text evidence="1">The sequence shown here is derived from an EMBL/GenBank/DDBJ whole genome shotgun (WGS) entry which is preliminary data.</text>
</comment>
<reference evidence="1 2" key="1">
    <citation type="journal article" date="2016" name="Nat. Commun.">
        <title>Thousands of microbial genomes shed light on interconnected biogeochemical processes in an aquifer system.</title>
        <authorList>
            <person name="Anantharaman K."/>
            <person name="Brown C.T."/>
            <person name="Hug L.A."/>
            <person name="Sharon I."/>
            <person name="Castelle C.J."/>
            <person name="Probst A.J."/>
            <person name="Thomas B.C."/>
            <person name="Singh A."/>
            <person name="Wilkins M.J."/>
            <person name="Karaoz U."/>
            <person name="Brodie E.L."/>
            <person name="Williams K.H."/>
            <person name="Hubbard S.S."/>
            <person name="Banfield J.F."/>
        </authorList>
    </citation>
    <scope>NUCLEOTIDE SEQUENCE [LARGE SCALE GENOMIC DNA]</scope>
</reference>
<dbReference type="AlphaFoldDB" id="A0A1F6TS00"/>
<dbReference type="STRING" id="1817760.A2151_01395"/>
<evidence type="ECO:0000313" key="1">
    <source>
        <dbReference type="EMBL" id="OGI47923.1"/>
    </source>
</evidence>
<accession>A0A1F6TS00</accession>
<dbReference type="GO" id="GO:0016740">
    <property type="term" value="F:transferase activity"/>
    <property type="evidence" value="ECO:0007669"/>
    <property type="project" value="UniProtKB-KW"/>
</dbReference>
<dbReference type="EMBL" id="MFSU01000041">
    <property type="protein sequence ID" value="OGI47923.1"/>
    <property type="molecule type" value="Genomic_DNA"/>
</dbReference>
<organism evidence="1 2">
    <name type="scientific">Candidatus Muproteobacteria bacterium RBG_16_65_34</name>
    <dbReference type="NCBI Taxonomy" id="1817760"/>
    <lineage>
        <taxon>Bacteria</taxon>
        <taxon>Pseudomonadati</taxon>
        <taxon>Pseudomonadota</taxon>
        <taxon>Candidatus Muproteobacteria</taxon>
    </lineage>
</organism>
<sequence length="70" mass="7953">MYLKHKKSGDLVEVLDLEALFDPFQSGVRGRFHAGEELQEPATFEKTGLVFPSGEGLPRCWTDAHYREKS</sequence>
<gene>
    <name evidence="1" type="ORF">A2151_01395</name>
</gene>
<name>A0A1F6TS00_9PROT</name>
<dbReference type="Proteomes" id="UP000178885">
    <property type="component" value="Unassembled WGS sequence"/>
</dbReference>
<evidence type="ECO:0000313" key="2">
    <source>
        <dbReference type="Proteomes" id="UP000178885"/>
    </source>
</evidence>
<protein>
    <submittedName>
        <fullName evidence="1">Acetyltransferase</fullName>
    </submittedName>
</protein>
<keyword evidence="1" id="KW-0808">Transferase</keyword>